<dbReference type="AlphaFoldDB" id="G7WNW2"/>
<dbReference type="HOGENOM" id="CLU_027480_4_0_2"/>
<dbReference type="Gene3D" id="2.170.130.30">
    <property type="match status" value="1"/>
</dbReference>
<keyword evidence="3" id="KW-1185">Reference proteome</keyword>
<dbReference type="GeneID" id="12510527"/>
<dbReference type="PANTHER" id="PTHR34512:SF30">
    <property type="entry name" value="OUTER MEMBRANE PROTEIN ASSEMBLY FACTOR BAMB"/>
    <property type="match status" value="1"/>
</dbReference>
<dbReference type="Gene3D" id="2.130.10.10">
    <property type="entry name" value="YVTN repeat-like/Quinoprotein amine dehydrogenase"/>
    <property type="match status" value="2"/>
</dbReference>
<evidence type="ECO:0000313" key="3">
    <source>
        <dbReference type="Proteomes" id="UP000005877"/>
    </source>
</evidence>
<evidence type="ECO:0000313" key="2">
    <source>
        <dbReference type="EMBL" id="AET64722.1"/>
    </source>
</evidence>
<feature type="domain" description="Pyrrolo-quinoline quinone repeat" evidence="1">
    <location>
        <begin position="252"/>
        <end position="382"/>
    </location>
</feature>
<dbReference type="Gene3D" id="2.40.128.630">
    <property type="match status" value="1"/>
</dbReference>
<dbReference type="STRING" id="1110509.Mhar_1358"/>
<protein>
    <submittedName>
        <fullName evidence="2">Cobaltochelatase CobN subunit</fullName>
    </submittedName>
</protein>
<dbReference type="InterPro" id="IPR018391">
    <property type="entry name" value="PQQ_b-propeller_rpt"/>
</dbReference>
<name>G7WNW2_METH6</name>
<evidence type="ECO:0000259" key="1">
    <source>
        <dbReference type="Pfam" id="PF13360"/>
    </source>
</evidence>
<dbReference type="RefSeq" id="WP_014586907.1">
    <property type="nucleotide sequence ID" value="NC_017527.1"/>
</dbReference>
<reference evidence="2 3" key="1">
    <citation type="journal article" date="2012" name="PLoS ONE">
        <title>The genome characteristics and predicted function of methyl-group oxidation pathway in the obligate aceticlastic methanogens, Methanosaeta spp.</title>
        <authorList>
            <person name="Zhu J."/>
            <person name="Zheng H."/>
            <person name="Ai G."/>
            <person name="Zhang G."/>
            <person name="Liu D."/>
            <person name="Liu X."/>
            <person name="Dong X."/>
        </authorList>
    </citation>
    <scope>NUCLEOTIDE SEQUENCE [LARGE SCALE GENOMIC DNA]</scope>
    <source>
        <strain evidence="2 3">6Ac</strain>
    </source>
</reference>
<accession>G7WNW2</accession>
<dbReference type="InterPro" id="IPR015943">
    <property type="entry name" value="WD40/YVTN_repeat-like_dom_sf"/>
</dbReference>
<dbReference type="PANTHER" id="PTHR34512">
    <property type="entry name" value="CELL SURFACE PROTEIN"/>
    <property type="match status" value="1"/>
</dbReference>
<dbReference type="SUPFAM" id="SSF50998">
    <property type="entry name" value="Quinoprotein alcohol dehydrogenase-like"/>
    <property type="match status" value="2"/>
</dbReference>
<dbReference type="EMBL" id="CP003117">
    <property type="protein sequence ID" value="AET64722.1"/>
    <property type="molecule type" value="Genomic_DNA"/>
</dbReference>
<dbReference type="Pfam" id="PF13360">
    <property type="entry name" value="PQQ_2"/>
    <property type="match status" value="2"/>
</dbReference>
<dbReference type="InterPro" id="IPR002372">
    <property type="entry name" value="PQQ_rpt_dom"/>
</dbReference>
<proteinExistence type="predicted"/>
<organism evidence="2 3">
    <name type="scientific">Methanothrix harundinacea (strain 6Ac)</name>
    <name type="common">Methanosaeta harundinacea</name>
    <dbReference type="NCBI Taxonomy" id="1110509"/>
    <lineage>
        <taxon>Archaea</taxon>
        <taxon>Methanobacteriati</taxon>
        <taxon>Methanobacteriota</taxon>
        <taxon>Stenosarchaea group</taxon>
        <taxon>Methanomicrobia</taxon>
        <taxon>Methanotrichales</taxon>
        <taxon>Methanotrichaceae</taxon>
        <taxon>Methanothrix</taxon>
    </lineage>
</organism>
<gene>
    <name evidence="2" type="ordered locus">Mhar_1358</name>
</gene>
<dbReference type="Proteomes" id="UP000005877">
    <property type="component" value="Chromosome"/>
</dbReference>
<dbReference type="KEGG" id="mhi:Mhar_1358"/>
<dbReference type="OrthoDB" id="50161at2157"/>
<dbReference type="PATRIC" id="fig|1110509.7.peg.1508"/>
<sequence>MIRRLALALMMGLILASAISPAFGDHLTFRGDAQRTGNVSGDGPAAPVLLWREKVTAKGYVGGSASISGERVYVSSWPDMSYQGEQALGCLDARDGSVLWRNPLGGKGGASTPAVSRGLVFAGSWYGDLYCLDAETGETVWNRTVERDPQWWGVASSPLVIGELVFVSTFSDGTLHVLDLEGDELWNISTGKIDPYTSPAAEEGRVYFAGGDPALYCIDTSSFEILWRAPTNGPITTTPGIGGGRAYFATREDLRALDASTGEEVWVAPLKGTTSSPAISSGRVYIGTDDGRLACLNASDGSLVWSAEVDSSVRSSPLVAGDRVYLGSHRGVVYALNRSDGSEVWRYETGAYLMSSPSFSDGVLYIGSDDGCLYAFGEEGSKVIFEGEVLLGDGRFNAAAEDGSVRAVDERTALGALMKASEVGGFEITFDGSYVDDYGLLVRSIDGIEARAGEFWIYWVNYPEEPMPSEGPDRFPLEEGDRVLFYLGDRSRSPQDFFRVEMTTGWEG</sequence>
<dbReference type="SMART" id="SM00564">
    <property type="entry name" value="PQQ"/>
    <property type="match status" value="9"/>
</dbReference>
<dbReference type="InterPro" id="IPR011047">
    <property type="entry name" value="Quinoprotein_ADH-like_sf"/>
</dbReference>
<feature type="domain" description="Pyrrolo-quinoline quinone repeat" evidence="1">
    <location>
        <begin position="86"/>
        <end position="187"/>
    </location>
</feature>